<keyword evidence="3" id="KW-0677">Repeat</keyword>
<dbReference type="SUPFAM" id="SSF51161">
    <property type="entry name" value="Trimeric LpxA-like enzymes"/>
    <property type="match status" value="1"/>
</dbReference>
<protein>
    <recommendedName>
        <fullName evidence="7">Acetyltransferase</fullName>
    </recommendedName>
</protein>
<keyword evidence="2" id="KW-0808">Transferase</keyword>
<proteinExistence type="inferred from homology"/>
<dbReference type="Gene3D" id="2.160.10.10">
    <property type="entry name" value="Hexapeptide repeat proteins"/>
    <property type="match status" value="1"/>
</dbReference>
<evidence type="ECO:0000256" key="3">
    <source>
        <dbReference type="ARBA" id="ARBA00022737"/>
    </source>
</evidence>
<evidence type="ECO:0000256" key="4">
    <source>
        <dbReference type="ARBA" id="ARBA00023315"/>
    </source>
</evidence>
<name>A0A1X3GJE5_9BRAD</name>
<sequence length="188" mass="20172">MKNHSARSSSLTSWFWLLLKSRLFLSKTVQTGQNFHLGLFSYVSAADKLVIGDDVYIGKFCSIQCNGSIGSGVLIANSVGIVGRKDHDLREIGVWIRNATWVGNSTRLARDTENWISIGDDVWIGFGAVVLSGIQIGRGAIVAAGAVVTRDVAPYEIVGGNPARPIGTRFSPAEIEIHECALSAGRGK</sequence>
<dbReference type="AlphaFoldDB" id="A0A1X3GJE5"/>
<evidence type="ECO:0000313" key="6">
    <source>
        <dbReference type="Proteomes" id="UP000193553"/>
    </source>
</evidence>
<dbReference type="InterPro" id="IPR018357">
    <property type="entry name" value="Hexapep_transf_CS"/>
</dbReference>
<dbReference type="CDD" id="cd03349">
    <property type="entry name" value="LbH_XAT"/>
    <property type="match status" value="1"/>
</dbReference>
<evidence type="ECO:0008006" key="7">
    <source>
        <dbReference type="Google" id="ProtNLM"/>
    </source>
</evidence>
<dbReference type="GO" id="GO:0016746">
    <property type="term" value="F:acyltransferase activity"/>
    <property type="evidence" value="ECO:0007669"/>
    <property type="project" value="UniProtKB-KW"/>
</dbReference>
<accession>A0A1X3GJE5</accession>
<gene>
    <name evidence="5" type="ORF">BSZ18_03050</name>
</gene>
<reference evidence="5 6" key="1">
    <citation type="submission" date="2017-03" db="EMBL/GenBank/DDBJ databases">
        <title>Whole genome sequences of fourteen strains of Bradyrhizobium canariense and one strain of Bradyrhizobium japonicum isolated from Lupinus (Papilionoideae: Genisteae) species in Algeria.</title>
        <authorList>
            <person name="Crovadore J."/>
            <person name="Chekireb D."/>
            <person name="Brachmann A."/>
            <person name="Chablais R."/>
            <person name="Cochard B."/>
            <person name="Lefort F."/>
        </authorList>
    </citation>
    <scope>NUCLEOTIDE SEQUENCE [LARGE SCALE GENOMIC DNA]</scope>
    <source>
        <strain evidence="5 6">UBMA195</strain>
    </source>
</reference>
<dbReference type="PANTHER" id="PTHR43300:SF11">
    <property type="entry name" value="ACETYLTRANSFERASE RV3034C-RELATED"/>
    <property type="match status" value="1"/>
</dbReference>
<organism evidence="5 6">
    <name type="scientific">Bradyrhizobium canariense</name>
    <dbReference type="NCBI Taxonomy" id="255045"/>
    <lineage>
        <taxon>Bacteria</taxon>
        <taxon>Pseudomonadati</taxon>
        <taxon>Pseudomonadota</taxon>
        <taxon>Alphaproteobacteria</taxon>
        <taxon>Hyphomicrobiales</taxon>
        <taxon>Nitrobacteraceae</taxon>
        <taxon>Bradyrhizobium</taxon>
    </lineage>
</organism>
<dbReference type="OrthoDB" id="9815592at2"/>
<dbReference type="EMBL" id="NAFI01000135">
    <property type="protein sequence ID" value="OSJ18061.1"/>
    <property type="molecule type" value="Genomic_DNA"/>
</dbReference>
<evidence type="ECO:0000256" key="1">
    <source>
        <dbReference type="ARBA" id="ARBA00007274"/>
    </source>
</evidence>
<dbReference type="InterPro" id="IPR050179">
    <property type="entry name" value="Trans_hexapeptide_repeat"/>
</dbReference>
<dbReference type="InterPro" id="IPR001451">
    <property type="entry name" value="Hexapep"/>
</dbReference>
<comment type="caution">
    <text evidence="5">The sequence shown here is derived from an EMBL/GenBank/DDBJ whole genome shotgun (WGS) entry which is preliminary data.</text>
</comment>
<dbReference type="Pfam" id="PF00132">
    <property type="entry name" value="Hexapep"/>
    <property type="match status" value="1"/>
</dbReference>
<keyword evidence="4" id="KW-0012">Acyltransferase</keyword>
<dbReference type="PANTHER" id="PTHR43300">
    <property type="entry name" value="ACETYLTRANSFERASE"/>
    <property type="match status" value="1"/>
</dbReference>
<evidence type="ECO:0000313" key="5">
    <source>
        <dbReference type="EMBL" id="OSJ18061.1"/>
    </source>
</evidence>
<dbReference type="InterPro" id="IPR011004">
    <property type="entry name" value="Trimer_LpxA-like_sf"/>
</dbReference>
<dbReference type="Proteomes" id="UP000193553">
    <property type="component" value="Unassembled WGS sequence"/>
</dbReference>
<evidence type="ECO:0000256" key="2">
    <source>
        <dbReference type="ARBA" id="ARBA00022679"/>
    </source>
</evidence>
<dbReference type="PROSITE" id="PS00101">
    <property type="entry name" value="HEXAPEP_TRANSFERASES"/>
    <property type="match status" value="1"/>
</dbReference>
<comment type="similarity">
    <text evidence="1">Belongs to the transferase hexapeptide repeat family.</text>
</comment>